<dbReference type="EC" id="2.4.2.-" evidence="6"/>
<dbReference type="Pfam" id="PF00644">
    <property type="entry name" value="PARP"/>
    <property type="match status" value="1"/>
</dbReference>
<dbReference type="CDD" id="cd02903">
    <property type="entry name" value="Macro_BAL-like"/>
    <property type="match status" value="1"/>
</dbReference>
<dbReference type="SUPFAM" id="SSF52949">
    <property type="entry name" value="Macro domain-like"/>
    <property type="match status" value="1"/>
</dbReference>
<dbReference type="InterPro" id="IPR012317">
    <property type="entry name" value="Poly(ADP-ribose)pol_cat_dom"/>
</dbReference>
<gene>
    <name evidence="10" type="ORF">TRIADDRAFT_56554</name>
</gene>
<dbReference type="PROSITE" id="PS51154">
    <property type="entry name" value="MACRO"/>
    <property type="match status" value="1"/>
</dbReference>
<keyword evidence="5" id="KW-0539">Nucleus</keyword>
<evidence type="ECO:0000259" key="9">
    <source>
        <dbReference type="PROSITE" id="PS51154"/>
    </source>
</evidence>
<dbReference type="HOGENOM" id="CLU_259229_0_0_1"/>
<sequence>MNPCKNPAPGQVESTKLKSIEEWTDQGEEKHDAAEEFFYCQERKKIKHGDSWSQSLATTNYQRLHPYQYQHQRSSGLDLLTDPLPCLDDANITDQSRGELMPSTSGYVNLVDQNTIELTTEKSHAWSKQHHKSKSNSNHLLQRKKKDSKKTTKSHTLSNQVIVIDGDNNHQMTIQTLHPSPNRCRSSKVSLHSPLKYHHETTSKLSPPIVIIDSGSDEECVVDNHNFDLLNRTLSRKNQSIEYAQESEQSNMQNQPLSIEEESILTQDDGDKGEQSDTINDVVKTAKYQSKSPSLSSNTKETKSLDSNYFQDHFALFQEKTLEQALKIEYLRLHLMHEILQLENQYNCVILFEKADEKKCLHTSICHHQIKVQCNPSNRESIMNEIYKLLNKVIVEEDQFISTGCKVGRFLTSSHCQMRLKSLQDENDCITIILDDKDQSSISTNLKGSKRMNQVKRNEVKIQKVIDSNGRASCNLQTTTTSDVDKVSNKLILANNNELSAQTVIPNTPINKLPLTSTLPKKATPDNINDRVAIKLVIGSIEKEGRVADVIVNSMKLKSYYDGAIATALHKAGGLGYQLECEIQLQFLGIKDIGSTGGSYFGCKKVYHLPFLSSSKSITWLKDGLARCLEKAKIELMKSIAIPMIGIGGSRLKADEVIKGMIDVVSSFSRQLKEEICLKTVYFVILDNQINHQQLFIRLLHERSTGLNAPNQTVPLVTTTQSPSSSSLLSFNSIPATPPIAMQPVLMPDRKEIELVTKCSSSNLANSSNGSYVLYFTACCYINDKPLYVNLYHGNIVAATSDAIIDLTVLCDQHRKLETLDGVMDNCNSQHTLETLQCLPNFQLNCNLYQICPYGCLTGVGQLLSYINASGDRSVSFPLISIELNAEYIHQILFAIELFLFNHEDDKTRLNCVDFALSSRDRVEEIATWIGQEIKKLKLHWEITFSMANPQFGLKIIYASQNRYKIDRMRSIVNDCADTWRCHQITDEDYFVDIDLNRWHYIALQFWCKYNTILVYYHRNKMIKIHGFEADILNAISAIHKLFASRLKEKAANEVQVAIAKTTSWYAIIGQSKFKFDSKMNYDLIKNYETYLQDKTNKIFLVDSGIKSIDYENMIMTVSGKQYPIGRFMSTDDEITVPPYWDEMGETTNGYYHAVDVTNQHEISEITSLLGFTGLRVRNITRIQNWNLYRRYQIMKKDVENAIRKYKPGTPVEKLLFHGTAGSNIDGICKRGFDRDYSGKSFGSMLGTGTYFAVRAKTSLTYGNTLLIARVLTGIYVQAGISSSNKPNLTLIPGSQSERIHSVVDNYTNPTIFVVSNDNSAYPEYILRV</sequence>
<dbReference type="PANTHER" id="PTHR14453:SF67">
    <property type="entry name" value="POLY [ADP-RIBOSE] POLYMERASE"/>
    <property type="match status" value="1"/>
</dbReference>
<dbReference type="InterPro" id="IPR052056">
    <property type="entry name" value="Mono-ARTD/PARP"/>
</dbReference>
<name>B3RYG9_TRIAD</name>
<reference evidence="10 11" key="1">
    <citation type="journal article" date="2008" name="Nature">
        <title>The Trichoplax genome and the nature of placozoans.</title>
        <authorList>
            <person name="Srivastava M."/>
            <person name="Begovic E."/>
            <person name="Chapman J."/>
            <person name="Putnam N.H."/>
            <person name="Hellsten U."/>
            <person name="Kawashima T."/>
            <person name="Kuo A."/>
            <person name="Mitros T."/>
            <person name="Salamov A."/>
            <person name="Carpenter M.L."/>
            <person name="Signorovitch A.Y."/>
            <person name="Moreno M.A."/>
            <person name="Kamm K."/>
            <person name="Grimwood J."/>
            <person name="Schmutz J."/>
            <person name="Shapiro H."/>
            <person name="Grigoriev I.V."/>
            <person name="Buss L.W."/>
            <person name="Schierwater B."/>
            <person name="Dellaporta S.L."/>
            <person name="Rokhsar D.S."/>
        </authorList>
    </citation>
    <scope>NUCLEOTIDE SEQUENCE [LARGE SCALE GENOMIC DNA]</scope>
    <source>
        <strain evidence="10 11">Grell-BS-1999</strain>
    </source>
</reference>
<feature type="domain" description="PARP catalytic" evidence="8">
    <location>
        <begin position="1146"/>
        <end position="1329"/>
    </location>
</feature>
<accession>B3RYG9</accession>
<dbReference type="SUPFAM" id="SSF56399">
    <property type="entry name" value="ADP-ribosylation"/>
    <property type="match status" value="1"/>
</dbReference>
<proteinExistence type="predicted"/>
<feature type="domain" description="Macro" evidence="9">
    <location>
        <begin position="521"/>
        <end position="704"/>
    </location>
</feature>
<keyword evidence="4 6" id="KW-0520">NAD</keyword>
<dbReference type="GeneID" id="6754140"/>
<keyword evidence="11" id="KW-1185">Reference proteome</keyword>
<dbReference type="InParanoid" id="B3RYG9"/>
<evidence type="ECO:0000259" key="8">
    <source>
        <dbReference type="PROSITE" id="PS51059"/>
    </source>
</evidence>
<keyword evidence="2 6" id="KW-0328">Glycosyltransferase</keyword>
<keyword evidence="3 6" id="KW-0808">Transferase</keyword>
<evidence type="ECO:0000313" key="11">
    <source>
        <dbReference type="Proteomes" id="UP000009022"/>
    </source>
</evidence>
<dbReference type="CTD" id="6754140"/>
<evidence type="ECO:0000256" key="7">
    <source>
        <dbReference type="SAM" id="MobiDB-lite"/>
    </source>
</evidence>
<evidence type="ECO:0000256" key="6">
    <source>
        <dbReference type="RuleBase" id="RU362114"/>
    </source>
</evidence>
<feature type="compositionally biased region" description="Basic residues" evidence="7">
    <location>
        <begin position="141"/>
        <end position="153"/>
    </location>
</feature>
<evidence type="ECO:0000256" key="1">
    <source>
        <dbReference type="ARBA" id="ARBA00004123"/>
    </source>
</evidence>
<dbReference type="Gene3D" id="3.90.228.10">
    <property type="match status" value="1"/>
</dbReference>
<evidence type="ECO:0000256" key="4">
    <source>
        <dbReference type="ARBA" id="ARBA00023027"/>
    </source>
</evidence>
<dbReference type="OrthoDB" id="6133115at2759"/>
<dbReference type="PANTHER" id="PTHR14453">
    <property type="entry name" value="PARP/ZINC FINGER CCCH TYPE DOMAIN CONTAINING PROTEIN"/>
    <property type="match status" value="1"/>
</dbReference>
<dbReference type="RefSeq" id="XP_002112927.1">
    <property type="nucleotide sequence ID" value="XM_002112891.1"/>
</dbReference>
<evidence type="ECO:0000313" key="10">
    <source>
        <dbReference type="EMBL" id="EDV25037.1"/>
    </source>
</evidence>
<dbReference type="EMBL" id="DS985245">
    <property type="protein sequence ID" value="EDV25037.1"/>
    <property type="molecule type" value="Genomic_DNA"/>
</dbReference>
<evidence type="ECO:0000256" key="5">
    <source>
        <dbReference type="ARBA" id="ARBA00023242"/>
    </source>
</evidence>
<dbReference type="GO" id="GO:0003714">
    <property type="term" value="F:transcription corepressor activity"/>
    <property type="evidence" value="ECO:0000318"/>
    <property type="project" value="GO_Central"/>
</dbReference>
<evidence type="ECO:0000256" key="2">
    <source>
        <dbReference type="ARBA" id="ARBA00022676"/>
    </source>
</evidence>
<dbReference type="KEGG" id="tad:TRIADDRAFT_56554"/>
<protein>
    <recommendedName>
        <fullName evidence="6">Poly [ADP-ribose] polymerase</fullName>
        <shortName evidence="6">PARP</shortName>
        <ecNumber evidence="6">2.4.2.-</ecNumber>
    </recommendedName>
</protein>
<dbReference type="GO" id="GO:0005737">
    <property type="term" value="C:cytoplasm"/>
    <property type="evidence" value="ECO:0000318"/>
    <property type="project" value="GO_Central"/>
</dbReference>
<dbReference type="InterPro" id="IPR002589">
    <property type="entry name" value="Macro_dom"/>
</dbReference>
<feature type="region of interest" description="Disordered" evidence="7">
    <location>
        <begin position="121"/>
        <end position="159"/>
    </location>
</feature>
<evidence type="ECO:0000256" key="3">
    <source>
        <dbReference type="ARBA" id="ARBA00022679"/>
    </source>
</evidence>
<dbReference type="GO" id="GO:0010629">
    <property type="term" value="P:negative regulation of gene expression"/>
    <property type="evidence" value="ECO:0000318"/>
    <property type="project" value="GO_Central"/>
</dbReference>
<dbReference type="GO" id="GO:0003950">
    <property type="term" value="F:NAD+ poly-ADP-ribosyltransferase activity"/>
    <property type="evidence" value="ECO:0007669"/>
    <property type="project" value="UniProtKB-UniRule"/>
</dbReference>
<dbReference type="Pfam" id="PF01661">
    <property type="entry name" value="Macro"/>
    <property type="match status" value="1"/>
</dbReference>
<comment type="subcellular location">
    <subcellularLocation>
        <location evidence="1">Nucleus</location>
    </subcellularLocation>
</comment>
<feature type="compositionally biased region" description="Basic residues" evidence="7">
    <location>
        <begin position="125"/>
        <end position="134"/>
    </location>
</feature>
<dbReference type="PhylomeDB" id="B3RYG9"/>
<organism evidence="10 11">
    <name type="scientific">Trichoplax adhaerens</name>
    <name type="common">Trichoplax reptans</name>
    <dbReference type="NCBI Taxonomy" id="10228"/>
    <lineage>
        <taxon>Eukaryota</taxon>
        <taxon>Metazoa</taxon>
        <taxon>Placozoa</taxon>
        <taxon>Uniplacotomia</taxon>
        <taxon>Trichoplacea</taxon>
        <taxon>Trichoplacidae</taxon>
        <taxon>Trichoplax</taxon>
    </lineage>
</organism>
<dbReference type="eggNOG" id="KOG2633">
    <property type="taxonomic scope" value="Eukaryota"/>
</dbReference>
<dbReference type="Proteomes" id="UP000009022">
    <property type="component" value="Unassembled WGS sequence"/>
</dbReference>
<dbReference type="Gene3D" id="3.40.220.10">
    <property type="entry name" value="Leucine Aminopeptidase, subunit E, domain 1"/>
    <property type="match status" value="1"/>
</dbReference>
<dbReference type="GO" id="GO:0005634">
    <property type="term" value="C:nucleus"/>
    <property type="evidence" value="ECO:0000318"/>
    <property type="project" value="GO_Central"/>
</dbReference>
<dbReference type="PROSITE" id="PS51059">
    <property type="entry name" value="PARP_CATALYTIC"/>
    <property type="match status" value="1"/>
</dbReference>
<dbReference type="InterPro" id="IPR043472">
    <property type="entry name" value="Macro_dom-like"/>
</dbReference>